<evidence type="ECO:0000256" key="6">
    <source>
        <dbReference type="ARBA" id="ARBA00023125"/>
    </source>
</evidence>
<keyword evidence="5 8" id="KW-0805">Transcription regulation</keyword>
<dbReference type="GO" id="GO:0045892">
    <property type="term" value="P:negative regulation of DNA-templated transcription"/>
    <property type="evidence" value="ECO:0007669"/>
    <property type="project" value="UniProtKB-UniRule"/>
</dbReference>
<dbReference type="Pfam" id="PF22811">
    <property type="entry name" value="Zn_ribbon_NrdR"/>
    <property type="match status" value="1"/>
</dbReference>
<keyword evidence="3 8" id="KW-0863">Zinc-finger</keyword>
<dbReference type="OrthoDB" id="9807461at2"/>
<dbReference type="EMBL" id="CP036313">
    <property type="protein sequence ID" value="QBH13895.1"/>
    <property type="molecule type" value="Genomic_DNA"/>
</dbReference>
<dbReference type="RefSeq" id="WP_111956273.1">
    <property type="nucleotide sequence ID" value="NZ_CP036313.1"/>
</dbReference>
<evidence type="ECO:0000256" key="7">
    <source>
        <dbReference type="ARBA" id="ARBA00023163"/>
    </source>
</evidence>
<evidence type="ECO:0000313" key="12">
    <source>
        <dbReference type="Proteomes" id="UP000248798"/>
    </source>
</evidence>
<evidence type="ECO:0000313" key="10">
    <source>
        <dbReference type="EMBL" id="QBH13895.1"/>
    </source>
</evidence>
<dbReference type="Proteomes" id="UP000293902">
    <property type="component" value="Chromosome"/>
</dbReference>
<evidence type="ECO:0000313" key="13">
    <source>
        <dbReference type="Proteomes" id="UP000293902"/>
    </source>
</evidence>
<evidence type="ECO:0000259" key="9">
    <source>
        <dbReference type="PROSITE" id="PS51161"/>
    </source>
</evidence>
<reference evidence="11 12" key="1">
    <citation type="submission" date="2018-06" db="EMBL/GenBank/DDBJ databases">
        <title>Complete Genome Sequence of Desulfobacter hydrogenophilus (DSM3380).</title>
        <authorList>
            <person name="Marietou A."/>
            <person name="Schreiber L."/>
            <person name="Marshall I."/>
            <person name="Jorgensen B."/>
        </authorList>
    </citation>
    <scope>NUCLEOTIDE SEQUENCE [LARGE SCALE GENOMIC DNA]</scope>
    <source>
        <strain evidence="11 12">DSM 3380</strain>
    </source>
</reference>
<dbReference type="Proteomes" id="UP000248798">
    <property type="component" value="Unassembled WGS sequence"/>
</dbReference>
<dbReference type="EMBL" id="QLNI01000018">
    <property type="protein sequence ID" value="RAM02125.1"/>
    <property type="molecule type" value="Genomic_DNA"/>
</dbReference>
<protein>
    <recommendedName>
        <fullName evidence="8">Transcriptional repressor NrdR</fullName>
    </recommendedName>
</protein>
<keyword evidence="6 8" id="KW-0238">DNA-binding</keyword>
<comment type="similarity">
    <text evidence="8">Belongs to the NrdR family.</text>
</comment>
<evidence type="ECO:0000256" key="3">
    <source>
        <dbReference type="ARBA" id="ARBA00022771"/>
    </source>
</evidence>
<gene>
    <name evidence="8 10" type="primary">nrdR</name>
    <name evidence="11" type="ORF">DO021_10115</name>
    <name evidence="10" type="ORF">EYB58_13755</name>
</gene>
<keyword evidence="7 8" id="KW-0804">Transcription</keyword>
<dbReference type="HAMAP" id="MF_00440">
    <property type="entry name" value="NrdR"/>
    <property type="match status" value="1"/>
</dbReference>
<dbReference type="GO" id="GO:0005524">
    <property type="term" value="F:ATP binding"/>
    <property type="evidence" value="ECO:0007669"/>
    <property type="project" value="UniProtKB-UniRule"/>
</dbReference>
<comment type="function">
    <text evidence="8">Negatively regulates transcription of bacterial ribonucleotide reductase nrd genes and operons by binding to NrdR-boxes.</text>
</comment>
<proteinExistence type="inferred from homology"/>
<dbReference type="AlphaFoldDB" id="A0A328FGM2"/>
<dbReference type="PANTHER" id="PTHR30455:SF2">
    <property type="entry name" value="TRANSCRIPTIONAL REPRESSOR NRDR"/>
    <property type="match status" value="1"/>
</dbReference>
<keyword evidence="2 8" id="KW-0547">Nucleotide-binding</keyword>
<dbReference type="NCBIfam" id="TIGR00244">
    <property type="entry name" value="transcriptional regulator NrdR"/>
    <property type="match status" value="1"/>
</dbReference>
<dbReference type="InterPro" id="IPR003796">
    <property type="entry name" value="RNR_NrdR-like"/>
</dbReference>
<evidence type="ECO:0000256" key="1">
    <source>
        <dbReference type="ARBA" id="ARBA00022491"/>
    </source>
</evidence>
<reference evidence="10 13" key="2">
    <citation type="submission" date="2019-02" db="EMBL/GenBank/DDBJ databases">
        <title>Complete genome sequence of Desulfobacter hydrogenophilus AcRS1.</title>
        <authorList>
            <person name="Marietou A."/>
            <person name="Lund M.B."/>
            <person name="Marshall I.P.G."/>
            <person name="Schreiber L."/>
            <person name="Jorgensen B."/>
        </authorList>
    </citation>
    <scope>NUCLEOTIDE SEQUENCE [LARGE SCALE GENOMIC DNA]</scope>
    <source>
        <strain evidence="10 13">AcRS1</strain>
    </source>
</reference>
<dbReference type="Pfam" id="PF03477">
    <property type="entry name" value="ATP-cone"/>
    <property type="match status" value="1"/>
</dbReference>
<evidence type="ECO:0000256" key="4">
    <source>
        <dbReference type="ARBA" id="ARBA00022840"/>
    </source>
</evidence>
<feature type="zinc finger region" evidence="8">
    <location>
        <begin position="3"/>
        <end position="34"/>
    </location>
</feature>
<evidence type="ECO:0000256" key="8">
    <source>
        <dbReference type="HAMAP-Rule" id="MF_00440"/>
    </source>
</evidence>
<accession>A0A328FGM2</accession>
<organism evidence="11 12">
    <name type="scientific">Desulfobacter hydrogenophilus</name>
    <dbReference type="NCBI Taxonomy" id="2291"/>
    <lineage>
        <taxon>Bacteria</taxon>
        <taxon>Pseudomonadati</taxon>
        <taxon>Thermodesulfobacteriota</taxon>
        <taxon>Desulfobacteria</taxon>
        <taxon>Desulfobacterales</taxon>
        <taxon>Desulfobacteraceae</taxon>
        <taxon>Desulfobacter</taxon>
    </lineage>
</organism>
<dbReference type="PROSITE" id="PS51161">
    <property type="entry name" value="ATP_CONE"/>
    <property type="match status" value="1"/>
</dbReference>
<keyword evidence="8" id="KW-0862">Zinc</keyword>
<keyword evidence="1 8" id="KW-0678">Repressor</keyword>
<dbReference type="InterPro" id="IPR055173">
    <property type="entry name" value="NrdR-like_N"/>
</dbReference>
<keyword evidence="4 8" id="KW-0067">ATP-binding</keyword>
<evidence type="ECO:0000256" key="5">
    <source>
        <dbReference type="ARBA" id="ARBA00023015"/>
    </source>
</evidence>
<dbReference type="InterPro" id="IPR005144">
    <property type="entry name" value="ATP-cone_dom"/>
</dbReference>
<evidence type="ECO:0000256" key="2">
    <source>
        <dbReference type="ARBA" id="ARBA00022741"/>
    </source>
</evidence>
<dbReference type="PANTHER" id="PTHR30455">
    <property type="entry name" value="TRANSCRIPTIONAL REPRESSOR NRDR"/>
    <property type="match status" value="1"/>
</dbReference>
<dbReference type="GO" id="GO:0008270">
    <property type="term" value="F:zinc ion binding"/>
    <property type="evidence" value="ECO:0007669"/>
    <property type="project" value="UniProtKB-UniRule"/>
</dbReference>
<keyword evidence="8" id="KW-0479">Metal-binding</keyword>
<feature type="domain" description="ATP-cone" evidence="9">
    <location>
        <begin position="49"/>
        <end position="139"/>
    </location>
</feature>
<dbReference type="GO" id="GO:0003677">
    <property type="term" value="F:DNA binding"/>
    <property type="evidence" value="ECO:0007669"/>
    <property type="project" value="UniProtKB-KW"/>
</dbReference>
<keyword evidence="13" id="KW-1185">Reference proteome</keyword>
<name>A0A328FGM2_9BACT</name>
<comment type="cofactor">
    <cofactor evidence="8">
        <name>Zn(2+)</name>
        <dbReference type="ChEBI" id="CHEBI:29105"/>
    </cofactor>
    <text evidence="8">Binds 1 zinc ion.</text>
</comment>
<evidence type="ECO:0000313" key="11">
    <source>
        <dbReference type="EMBL" id="RAM02125.1"/>
    </source>
</evidence>
<sequence>MKCPYCGNPNTRVVDSRPGKIEFEVRRRRECQACDQRFTTYERVEQVPVMIVKKDNRREEFDREKVMRGIQKACEKRAISVNQIEQIVDEIERDLQEGRDREVSAKAVGEKIINALKDLDDVAYVRFASVYREFKDVTDFIQELESLIHKEHRSTDAEPGMEGPVKTDE</sequence>